<dbReference type="Gene3D" id="3.20.20.140">
    <property type="entry name" value="Metal-dependent hydrolases"/>
    <property type="match status" value="1"/>
</dbReference>
<reference evidence="2 3" key="1">
    <citation type="submission" date="2018-05" db="EMBL/GenBank/DDBJ databases">
        <title>Genomic Encyclopedia of Type Strains, Phase IV (KMG-IV): sequencing the most valuable type-strain genomes for metagenomic binning, comparative biology and taxonomic classification.</title>
        <authorList>
            <person name="Goeker M."/>
        </authorList>
    </citation>
    <scope>NUCLEOTIDE SEQUENCE [LARGE SCALE GENOMIC DNA]</scope>
    <source>
        <strain evidence="2 3">DSM 24906</strain>
    </source>
</reference>
<dbReference type="EMBL" id="QGGI01000018">
    <property type="protein sequence ID" value="PWJ88525.1"/>
    <property type="molecule type" value="Genomic_DNA"/>
</dbReference>
<sequence length="238" mass="27038">MNLIADLHMHTLASGHAYNTLMEMVKKSAEKKLQVIAITDHGPQMPGASHEYYFGNLLILPDYIYDVRVLKGCEANILNDGSLDLPEYRLENLEFVAAGIHPEAEFDLTEKKDITKSMLATINKSYVKMITHPDNPKFPVDFDEISHAAYENNVILELNAGSFDKFKIGRRGVEEVTLKYLQAIKKYNVKISINSDAHYIDEIGRTSGLEKLVQKVGIKEENILNNNKERLLKYLNLK</sequence>
<dbReference type="InterPro" id="IPR050243">
    <property type="entry name" value="PHP_phosphatase"/>
</dbReference>
<keyword evidence="2" id="KW-0378">Hydrolase</keyword>
<organism evidence="2 3">
    <name type="scientific">Oceanotoga teriensis</name>
    <dbReference type="NCBI Taxonomy" id="515440"/>
    <lineage>
        <taxon>Bacteria</taxon>
        <taxon>Thermotogati</taxon>
        <taxon>Thermotogota</taxon>
        <taxon>Thermotogae</taxon>
        <taxon>Petrotogales</taxon>
        <taxon>Petrotogaceae</taxon>
        <taxon>Oceanotoga</taxon>
    </lineage>
</organism>
<dbReference type="InterPro" id="IPR004013">
    <property type="entry name" value="PHP_dom"/>
</dbReference>
<evidence type="ECO:0000313" key="3">
    <source>
        <dbReference type="Proteomes" id="UP000245921"/>
    </source>
</evidence>
<accession>A0AA45C5C0</accession>
<dbReference type="Pfam" id="PF02811">
    <property type="entry name" value="PHP"/>
    <property type="match status" value="1"/>
</dbReference>
<dbReference type="RefSeq" id="WP_158274888.1">
    <property type="nucleotide sequence ID" value="NZ_JAMHJO010000003.1"/>
</dbReference>
<evidence type="ECO:0000313" key="2">
    <source>
        <dbReference type="EMBL" id="PWJ88525.1"/>
    </source>
</evidence>
<dbReference type="Proteomes" id="UP000245921">
    <property type="component" value="Unassembled WGS sequence"/>
</dbReference>
<dbReference type="PANTHER" id="PTHR36928:SF1">
    <property type="entry name" value="PHOSPHATASE YCDX-RELATED"/>
    <property type="match status" value="1"/>
</dbReference>
<proteinExistence type="predicted"/>
<feature type="domain" description="Polymerase/histidinol phosphatase N-terminal" evidence="1">
    <location>
        <begin position="5"/>
        <end position="79"/>
    </location>
</feature>
<comment type="caution">
    <text evidence="2">The sequence shown here is derived from an EMBL/GenBank/DDBJ whole genome shotgun (WGS) entry which is preliminary data.</text>
</comment>
<dbReference type="GO" id="GO:0005829">
    <property type="term" value="C:cytosol"/>
    <property type="evidence" value="ECO:0007669"/>
    <property type="project" value="TreeGrafter"/>
</dbReference>
<dbReference type="SUPFAM" id="SSF89550">
    <property type="entry name" value="PHP domain-like"/>
    <property type="match status" value="1"/>
</dbReference>
<evidence type="ECO:0000259" key="1">
    <source>
        <dbReference type="SMART" id="SM00481"/>
    </source>
</evidence>
<dbReference type="InterPro" id="IPR016195">
    <property type="entry name" value="Pol/histidinol_Pase-like"/>
</dbReference>
<dbReference type="GO" id="GO:0042578">
    <property type="term" value="F:phosphoric ester hydrolase activity"/>
    <property type="evidence" value="ECO:0007669"/>
    <property type="project" value="TreeGrafter"/>
</dbReference>
<dbReference type="GO" id="GO:0008270">
    <property type="term" value="F:zinc ion binding"/>
    <property type="evidence" value="ECO:0007669"/>
    <property type="project" value="TreeGrafter"/>
</dbReference>
<dbReference type="CDD" id="cd07437">
    <property type="entry name" value="PHP_HisPPase_Ycdx_like"/>
    <property type="match status" value="1"/>
</dbReference>
<keyword evidence="3" id="KW-1185">Reference proteome</keyword>
<dbReference type="PANTHER" id="PTHR36928">
    <property type="entry name" value="PHOSPHATASE YCDX-RELATED"/>
    <property type="match status" value="1"/>
</dbReference>
<dbReference type="AlphaFoldDB" id="A0AA45C5C0"/>
<dbReference type="SMART" id="SM00481">
    <property type="entry name" value="POLIIIAc"/>
    <property type="match status" value="1"/>
</dbReference>
<dbReference type="NCBIfam" id="NF006702">
    <property type="entry name" value="PRK09248.1"/>
    <property type="match status" value="1"/>
</dbReference>
<gene>
    <name evidence="2" type="ORF">C7380_11837</name>
</gene>
<dbReference type="InterPro" id="IPR003141">
    <property type="entry name" value="Pol/His_phosphatase_N"/>
</dbReference>
<protein>
    <submittedName>
        <fullName evidence="2">Hydrolase</fullName>
    </submittedName>
</protein>
<name>A0AA45C5C0_9BACT</name>